<dbReference type="Proteomes" id="UP000019804">
    <property type="component" value="Unassembled WGS sequence"/>
</dbReference>
<evidence type="ECO:0000313" key="1">
    <source>
        <dbReference type="EMBL" id="EYE90963.1"/>
    </source>
</evidence>
<dbReference type="EMBL" id="KK088450">
    <property type="protein sequence ID" value="EYE90963.1"/>
    <property type="molecule type" value="Genomic_DNA"/>
</dbReference>
<dbReference type="RefSeq" id="XP_040634653.1">
    <property type="nucleotide sequence ID" value="XM_040783076.1"/>
</dbReference>
<reference evidence="2" key="1">
    <citation type="journal article" date="2014" name="Nat. Commun.">
        <title>Genomic adaptations of the halophilic Dead Sea filamentous fungus Eurotium rubrum.</title>
        <authorList>
            <person name="Kis-Papo T."/>
            <person name="Weig A.R."/>
            <person name="Riley R."/>
            <person name="Persoh D."/>
            <person name="Salamov A."/>
            <person name="Sun H."/>
            <person name="Lipzen A."/>
            <person name="Wasser S.P."/>
            <person name="Rambold G."/>
            <person name="Grigoriev I.V."/>
            <person name="Nevo E."/>
        </authorList>
    </citation>
    <scope>NUCLEOTIDE SEQUENCE [LARGE SCALE GENOMIC DNA]</scope>
    <source>
        <strain evidence="2">CBS 135680</strain>
    </source>
</reference>
<proteinExistence type="predicted"/>
<accession>A0A017S1M9</accession>
<sequence>MSLTPSDSNRASLQEDLGRVLEQLSKLEIGSLPAEINTTVDCVRASVHGSSRDETGKVLALTVLAAALQKRYQISISKDPSDLDEAVDVTRAAVEITIREPQEFAIDDSQVYFINLERALCFKYEETKGEAQIEESVAIVVPLLDLVQQGSQFHAFTLKILSSLYSAGYNRTKTPEYLDEAINATNSAIAITPEYHPFGTVMRQVLAQLHDQRFERTNLLSELDSFISTLQELPEAQKDTLEQFEVIHELACAFERRHKLTGNIKDLEKAVKYGAAAVKIAPKSPLKGHPISARDVGVYNLRIHTKDYFRKTGDVPELDEHILKGAGIVEMLVNMDSENKTQQRYKIANAFQKLYERTNRVSDIEHALRFTMDTMQLIDDSQDEWGAIQDTFKAQFRLWSEHTGKMPDCEVTIMAFERNGGTYIPPESTEDLDLRVPYMIFSGELPVE</sequence>
<dbReference type="HOGENOM" id="CLU_611073_0_0_1"/>
<dbReference type="STRING" id="1388766.A0A017S1M9"/>
<gene>
    <name evidence="1" type="ORF">EURHEDRAFT_416880</name>
</gene>
<protein>
    <submittedName>
        <fullName evidence="1">Uncharacterized protein</fullName>
    </submittedName>
</protein>
<keyword evidence="2" id="KW-1185">Reference proteome</keyword>
<organism evidence="1 2">
    <name type="scientific">Aspergillus ruber (strain CBS 135680)</name>
    <dbReference type="NCBI Taxonomy" id="1388766"/>
    <lineage>
        <taxon>Eukaryota</taxon>
        <taxon>Fungi</taxon>
        <taxon>Dikarya</taxon>
        <taxon>Ascomycota</taxon>
        <taxon>Pezizomycotina</taxon>
        <taxon>Eurotiomycetes</taxon>
        <taxon>Eurotiomycetidae</taxon>
        <taxon>Eurotiales</taxon>
        <taxon>Aspergillaceae</taxon>
        <taxon>Aspergillus</taxon>
        <taxon>Aspergillus subgen. Aspergillus</taxon>
    </lineage>
</organism>
<dbReference type="OrthoDB" id="9991317at2759"/>
<name>A0A017S1M9_ASPRC</name>
<dbReference type="AlphaFoldDB" id="A0A017S1M9"/>
<evidence type="ECO:0000313" key="2">
    <source>
        <dbReference type="Proteomes" id="UP000019804"/>
    </source>
</evidence>
<dbReference type="GeneID" id="63698200"/>